<gene>
    <name evidence="1" type="ORF">PILCRDRAFT_821786</name>
</gene>
<reference evidence="2" key="2">
    <citation type="submission" date="2015-01" db="EMBL/GenBank/DDBJ databases">
        <title>Evolutionary Origins and Diversification of the Mycorrhizal Mutualists.</title>
        <authorList>
            <consortium name="DOE Joint Genome Institute"/>
            <consortium name="Mycorrhizal Genomics Consortium"/>
            <person name="Kohler A."/>
            <person name="Kuo A."/>
            <person name="Nagy L.G."/>
            <person name="Floudas D."/>
            <person name="Copeland A."/>
            <person name="Barry K.W."/>
            <person name="Cichocki N."/>
            <person name="Veneault-Fourrey C."/>
            <person name="LaButti K."/>
            <person name="Lindquist E.A."/>
            <person name="Lipzen A."/>
            <person name="Lundell T."/>
            <person name="Morin E."/>
            <person name="Murat C."/>
            <person name="Riley R."/>
            <person name="Ohm R."/>
            <person name="Sun H."/>
            <person name="Tunlid A."/>
            <person name="Henrissat B."/>
            <person name="Grigoriev I.V."/>
            <person name="Hibbett D.S."/>
            <person name="Martin F."/>
        </authorList>
    </citation>
    <scope>NUCLEOTIDE SEQUENCE [LARGE SCALE GENOMIC DNA]</scope>
    <source>
        <strain evidence="2">F 1598</strain>
    </source>
</reference>
<reference evidence="1 2" key="1">
    <citation type="submission" date="2014-04" db="EMBL/GenBank/DDBJ databases">
        <authorList>
            <consortium name="DOE Joint Genome Institute"/>
            <person name="Kuo A."/>
            <person name="Tarkka M."/>
            <person name="Buscot F."/>
            <person name="Kohler A."/>
            <person name="Nagy L.G."/>
            <person name="Floudas D."/>
            <person name="Copeland A."/>
            <person name="Barry K.W."/>
            <person name="Cichocki N."/>
            <person name="Veneault-Fourrey C."/>
            <person name="LaButti K."/>
            <person name="Lindquist E.A."/>
            <person name="Lipzen A."/>
            <person name="Lundell T."/>
            <person name="Morin E."/>
            <person name="Murat C."/>
            <person name="Sun H."/>
            <person name="Tunlid A."/>
            <person name="Henrissat B."/>
            <person name="Grigoriev I.V."/>
            <person name="Hibbett D.S."/>
            <person name="Martin F."/>
            <person name="Nordberg H.P."/>
            <person name="Cantor M.N."/>
            <person name="Hua S.X."/>
        </authorList>
    </citation>
    <scope>NUCLEOTIDE SEQUENCE [LARGE SCALE GENOMIC DNA]</scope>
    <source>
        <strain evidence="1 2">F 1598</strain>
    </source>
</reference>
<protein>
    <submittedName>
        <fullName evidence="1">Uncharacterized protein</fullName>
    </submittedName>
</protein>
<name>A0A0C3F9I9_PILCF</name>
<evidence type="ECO:0000313" key="1">
    <source>
        <dbReference type="EMBL" id="KIM81320.1"/>
    </source>
</evidence>
<keyword evidence="2" id="KW-1185">Reference proteome</keyword>
<dbReference type="InParanoid" id="A0A0C3F9I9"/>
<dbReference type="EMBL" id="KN833000">
    <property type="protein sequence ID" value="KIM81320.1"/>
    <property type="molecule type" value="Genomic_DNA"/>
</dbReference>
<sequence length="65" mass="7847">MRLFLKWYLRVSPEIIKQIMFPSQAIISAHRMAASAFHLVEESYRVMRLAIRDKDYVKYRDMRGI</sequence>
<organism evidence="1 2">
    <name type="scientific">Piloderma croceum (strain F 1598)</name>
    <dbReference type="NCBI Taxonomy" id="765440"/>
    <lineage>
        <taxon>Eukaryota</taxon>
        <taxon>Fungi</taxon>
        <taxon>Dikarya</taxon>
        <taxon>Basidiomycota</taxon>
        <taxon>Agaricomycotina</taxon>
        <taxon>Agaricomycetes</taxon>
        <taxon>Agaricomycetidae</taxon>
        <taxon>Atheliales</taxon>
        <taxon>Atheliaceae</taxon>
        <taxon>Piloderma</taxon>
    </lineage>
</organism>
<accession>A0A0C3F9I9</accession>
<proteinExistence type="predicted"/>
<evidence type="ECO:0000313" key="2">
    <source>
        <dbReference type="Proteomes" id="UP000054166"/>
    </source>
</evidence>
<dbReference type="AlphaFoldDB" id="A0A0C3F9I9"/>
<dbReference type="Proteomes" id="UP000054166">
    <property type="component" value="Unassembled WGS sequence"/>
</dbReference>
<dbReference type="HOGENOM" id="CLU_2850498_0_0_1"/>